<dbReference type="Gene3D" id="2.80.10.50">
    <property type="match status" value="1"/>
</dbReference>
<evidence type="ECO:0000256" key="14">
    <source>
        <dbReference type="ARBA" id="ARBA00022840"/>
    </source>
</evidence>
<keyword evidence="19" id="KW-1133">Transmembrane helix</keyword>
<dbReference type="InterPro" id="IPR035992">
    <property type="entry name" value="Ricin_B-like_lectins"/>
</dbReference>
<keyword evidence="20" id="KW-0333">Golgi apparatus</keyword>
<dbReference type="Proteomes" id="UP000835052">
    <property type="component" value="Unassembled WGS sequence"/>
</dbReference>
<evidence type="ECO:0000256" key="13">
    <source>
        <dbReference type="ARBA" id="ARBA00022741"/>
    </source>
</evidence>
<dbReference type="PANTHER" id="PTHR11675:SF119">
    <property type="entry name" value="POLYPEPTIDE N-ACETYLGALACTOSAMINYLTRANSFERASE 2"/>
    <property type="match status" value="1"/>
</dbReference>
<dbReference type="PROSITE" id="PS50011">
    <property type="entry name" value="PROTEIN_KINASE_DOM"/>
    <property type="match status" value="1"/>
</dbReference>
<dbReference type="EMBL" id="CAJGYM010000124">
    <property type="protein sequence ID" value="CAD6198362.1"/>
    <property type="molecule type" value="Genomic_DNA"/>
</dbReference>
<dbReference type="Gene3D" id="1.10.510.10">
    <property type="entry name" value="Transferase(Phosphotransferase) domain 1"/>
    <property type="match status" value="1"/>
</dbReference>
<evidence type="ECO:0000259" key="33">
    <source>
        <dbReference type="PROSITE" id="PS50011"/>
    </source>
</evidence>
<evidence type="ECO:0000256" key="26">
    <source>
        <dbReference type="ARBA" id="ARBA00023211"/>
    </source>
</evidence>
<dbReference type="SMART" id="SM01190">
    <property type="entry name" value="EMP24_GP25L"/>
    <property type="match status" value="1"/>
</dbReference>
<dbReference type="GO" id="GO:0000049">
    <property type="term" value="F:tRNA binding"/>
    <property type="evidence" value="ECO:0007669"/>
    <property type="project" value="InterPro"/>
</dbReference>
<evidence type="ECO:0000259" key="32">
    <source>
        <dbReference type="PROSITE" id="PS50006"/>
    </source>
</evidence>
<dbReference type="Pfam" id="PF00069">
    <property type="entry name" value="Pkinase"/>
    <property type="match status" value="1"/>
</dbReference>
<evidence type="ECO:0000259" key="35">
    <source>
        <dbReference type="PROSITE" id="PS50866"/>
    </source>
</evidence>
<dbReference type="CDD" id="cd00496">
    <property type="entry name" value="PheRS_alpha_core"/>
    <property type="match status" value="1"/>
</dbReference>
<dbReference type="SUPFAM" id="SSF54991">
    <property type="entry name" value="Anticodon-binding domain of PheRS"/>
    <property type="match status" value="1"/>
</dbReference>
<evidence type="ECO:0000256" key="9">
    <source>
        <dbReference type="ARBA" id="ARBA00022598"/>
    </source>
</evidence>
<dbReference type="InterPro" id="IPR045864">
    <property type="entry name" value="aa-tRNA-synth_II/BPL/LPL"/>
</dbReference>
<dbReference type="Gene3D" id="3.30.200.20">
    <property type="entry name" value="Phosphorylase Kinase, domain 1"/>
    <property type="match status" value="1"/>
</dbReference>
<evidence type="ECO:0000256" key="17">
    <source>
        <dbReference type="ARBA" id="ARBA00022946"/>
    </source>
</evidence>
<dbReference type="PROSITE" id="PS51447">
    <property type="entry name" value="FDX_ACB"/>
    <property type="match status" value="1"/>
</dbReference>
<keyword evidence="25" id="KW-0325">Glycoprotein</keyword>
<evidence type="ECO:0000256" key="2">
    <source>
        <dbReference type="ARBA" id="ARBA00001946"/>
    </source>
</evidence>
<evidence type="ECO:0000256" key="22">
    <source>
        <dbReference type="ARBA" id="ARBA00023136"/>
    </source>
</evidence>
<dbReference type="PANTHER" id="PTHR11675">
    <property type="entry name" value="N-ACETYLGALACTOSAMINYLTRANSFERASE"/>
    <property type="match status" value="1"/>
</dbReference>
<feature type="coiled-coil region" evidence="31">
    <location>
        <begin position="1580"/>
        <end position="1607"/>
    </location>
</feature>
<evidence type="ECO:0000256" key="31">
    <source>
        <dbReference type="SAM" id="Coils"/>
    </source>
</evidence>
<dbReference type="EC" id="6.1.1.20" evidence="8"/>
<evidence type="ECO:0000256" key="16">
    <source>
        <dbReference type="ARBA" id="ARBA00022917"/>
    </source>
</evidence>
<dbReference type="GO" id="GO:0006432">
    <property type="term" value="P:phenylalanyl-tRNA aminoacylation"/>
    <property type="evidence" value="ECO:0007669"/>
    <property type="project" value="InterPro"/>
</dbReference>
<comment type="caution">
    <text evidence="37">The sequence shown here is derived from an EMBL/GenBank/DDBJ whole genome shotgun (WGS) entry which is preliminary data.</text>
</comment>
<keyword evidence="21" id="KW-0496">Mitochondrion</keyword>
<comment type="function">
    <text evidence="29">Is responsible for the charging of tRNA(Phe) with phenylalanine in mitochondrial translation.</text>
</comment>
<evidence type="ECO:0000256" key="12">
    <source>
        <dbReference type="ARBA" id="ARBA00022734"/>
    </source>
</evidence>
<keyword evidence="18" id="KW-0735">Signal-anchor</keyword>
<evidence type="ECO:0000256" key="29">
    <source>
        <dbReference type="ARBA" id="ARBA00057761"/>
    </source>
</evidence>
<keyword evidence="11" id="KW-0479">Metal-binding</keyword>
<dbReference type="GO" id="GO:0004653">
    <property type="term" value="F:polypeptide N-acetylgalactosaminyltransferase activity"/>
    <property type="evidence" value="ECO:0007669"/>
    <property type="project" value="TreeGrafter"/>
</dbReference>
<feature type="domain" description="FHA" evidence="32">
    <location>
        <begin position="89"/>
        <end position="124"/>
    </location>
</feature>
<evidence type="ECO:0000256" key="20">
    <source>
        <dbReference type="ARBA" id="ARBA00023034"/>
    </source>
</evidence>
<dbReference type="NCBIfam" id="TIGR00469">
    <property type="entry name" value="pheS_mito"/>
    <property type="match status" value="1"/>
</dbReference>
<feature type="domain" description="Protein kinase" evidence="33">
    <location>
        <begin position="161"/>
        <end position="428"/>
    </location>
</feature>
<evidence type="ECO:0000256" key="23">
    <source>
        <dbReference type="ARBA" id="ARBA00023146"/>
    </source>
</evidence>
<dbReference type="FunFam" id="3.90.550.10:FF:000053">
    <property type="entry name" value="Polypeptide N-acetylgalactosaminyltransferase"/>
    <property type="match status" value="1"/>
</dbReference>
<feature type="binding site" evidence="30">
    <location>
        <position position="191"/>
    </location>
    <ligand>
        <name>ATP</name>
        <dbReference type="ChEBI" id="CHEBI:30616"/>
    </ligand>
</feature>
<comment type="cofactor">
    <cofactor evidence="2">
        <name>Mg(2+)</name>
        <dbReference type="ChEBI" id="CHEBI:18420"/>
    </cofactor>
</comment>
<dbReference type="Gene3D" id="3.30.930.10">
    <property type="entry name" value="Bira Bifunctional Protein, Domain 2"/>
    <property type="match status" value="1"/>
</dbReference>
<dbReference type="GO" id="GO:0046872">
    <property type="term" value="F:metal ion binding"/>
    <property type="evidence" value="ECO:0007669"/>
    <property type="project" value="UniProtKB-KW"/>
</dbReference>
<feature type="domain" description="Aminoacyl-transfer RNA synthetases class-II family profile" evidence="34">
    <location>
        <begin position="597"/>
        <end position="796"/>
    </location>
</feature>
<dbReference type="SUPFAM" id="SSF56112">
    <property type="entry name" value="Protein kinase-like (PK-like)"/>
    <property type="match status" value="1"/>
</dbReference>
<accession>A0A8S1HRD9</accession>
<dbReference type="GO" id="GO:0006493">
    <property type="term" value="P:protein O-linked glycosylation"/>
    <property type="evidence" value="ECO:0007669"/>
    <property type="project" value="UniProtKB-ARBA"/>
</dbReference>
<dbReference type="PROSITE" id="PS50231">
    <property type="entry name" value="RICIN_B_LECTIN"/>
    <property type="match status" value="1"/>
</dbReference>
<evidence type="ECO:0000256" key="7">
    <source>
        <dbReference type="ARBA" id="ARBA00008226"/>
    </source>
</evidence>
<evidence type="ECO:0000256" key="5">
    <source>
        <dbReference type="ARBA" id="ARBA00004922"/>
    </source>
</evidence>
<comment type="similarity">
    <text evidence="6">Belongs to the glycosyltransferase 2 family. GalNAc-T subfamily.</text>
</comment>
<dbReference type="Pfam" id="PF01105">
    <property type="entry name" value="EMP24_GP25L"/>
    <property type="match status" value="1"/>
</dbReference>
<comment type="subcellular location">
    <subcellularLocation>
        <location evidence="4">Golgi apparatus membrane</location>
        <topology evidence="4">Single-pass type II membrane protein</topology>
    </subcellularLocation>
    <subcellularLocation>
        <location evidence="3">Mitochondrion matrix</location>
    </subcellularLocation>
</comment>
<dbReference type="InterPro" id="IPR008271">
    <property type="entry name" value="Ser/Thr_kinase_AS"/>
</dbReference>
<dbReference type="SUPFAM" id="SSF50370">
    <property type="entry name" value="Ricin B-like lectins"/>
    <property type="match status" value="1"/>
</dbReference>
<evidence type="ECO:0000313" key="38">
    <source>
        <dbReference type="Proteomes" id="UP000835052"/>
    </source>
</evidence>
<dbReference type="SUPFAM" id="SSF53448">
    <property type="entry name" value="Nucleotide-diphospho-sugar transferases"/>
    <property type="match status" value="1"/>
</dbReference>
<dbReference type="Pfam" id="PF00652">
    <property type="entry name" value="Ricin_B_lectin"/>
    <property type="match status" value="1"/>
</dbReference>
<keyword evidence="26" id="KW-0464">Manganese</keyword>
<evidence type="ECO:0000256" key="18">
    <source>
        <dbReference type="ARBA" id="ARBA00022968"/>
    </source>
</evidence>
<feature type="domain" description="GOLD" evidence="35">
    <location>
        <begin position="1476"/>
        <end position="1571"/>
    </location>
</feature>
<evidence type="ECO:0000259" key="36">
    <source>
        <dbReference type="PROSITE" id="PS51447"/>
    </source>
</evidence>
<dbReference type="SMART" id="SM00896">
    <property type="entry name" value="FDX-ACB"/>
    <property type="match status" value="1"/>
</dbReference>
<dbReference type="GO" id="GO:0000139">
    <property type="term" value="C:Golgi membrane"/>
    <property type="evidence" value="ECO:0007669"/>
    <property type="project" value="UniProtKB-SubCell"/>
</dbReference>
<organism evidence="37 38">
    <name type="scientific">Caenorhabditis auriculariae</name>
    <dbReference type="NCBI Taxonomy" id="2777116"/>
    <lineage>
        <taxon>Eukaryota</taxon>
        <taxon>Metazoa</taxon>
        <taxon>Ecdysozoa</taxon>
        <taxon>Nematoda</taxon>
        <taxon>Chromadorea</taxon>
        <taxon>Rhabditida</taxon>
        <taxon>Rhabditina</taxon>
        <taxon>Rhabditomorpha</taxon>
        <taxon>Rhabditoidea</taxon>
        <taxon>Rhabditidae</taxon>
        <taxon>Peloderinae</taxon>
        <taxon>Caenorhabditis</taxon>
    </lineage>
</organism>
<protein>
    <recommendedName>
        <fullName evidence="8">phenylalanine--tRNA ligase</fullName>
        <ecNumber evidence="8">6.1.1.20</ecNumber>
    </recommendedName>
    <alternativeName>
        <fullName evidence="27">Phenylalanyl-tRNA synthetase</fullName>
    </alternativeName>
</protein>
<evidence type="ECO:0000256" key="25">
    <source>
        <dbReference type="ARBA" id="ARBA00023180"/>
    </source>
</evidence>
<keyword evidence="23" id="KW-0030">Aminoacyl-tRNA synthetase</keyword>
<evidence type="ECO:0000256" key="15">
    <source>
        <dbReference type="ARBA" id="ARBA00022842"/>
    </source>
</evidence>
<evidence type="ECO:0000256" key="27">
    <source>
        <dbReference type="ARBA" id="ARBA00031194"/>
    </source>
</evidence>
<dbReference type="GO" id="GO:0004826">
    <property type="term" value="F:phenylalanine-tRNA ligase activity"/>
    <property type="evidence" value="ECO:0007669"/>
    <property type="project" value="UniProtKB-EC"/>
</dbReference>
<dbReference type="SUPFAM" id="SSF49879">
    <property type="entry name" value="SMAD/FHA domain"/>
    <property type="match status" value="1"/>
</dbReference>
<keyword evidence="16" id="KW-0648">Protein biosynthesis</keyword>
<dbReference type="InterPro" id="IPR036690">
    <property type="entry name" value="Fdx_antiC-bd_sf"/>
</dbReference>
<dbReference type="Gene3D" id="2.60.200.20">
    <property type="match status" value="1"/>
</dbReference>
<dbReference type="InterPro" id="IPR006195">
    <property type="entry name" value="aa-tRNA-synth_II"/>
</dbReference>
<dbReference type="InterPro" id="IPR011009">
    <property type="entry name" value="Kinase-like_dom_sf"/>
</dbReference>
<dbReference type="InterPro" id="IPR045885">
    <property type="entry name" value="GalNAc-T"/>
</dbReference>
<evidence type="ECO:0000256" key="8">
    <source>
        <dbReference type="ARBA" id="ARBA00012814"/>
    </source>
</evidence>
<dbReference type="InterPro" id="IPR004530">
    <property type="entry name" value="Phe-tRNA-synth_IIc_mito"/>
</dbReference>
<dbReference type="InterPro" id="IPR029044">
    <property type="entry name" value="Nucleotide-diphossugar_trans"/>
</dbReference>
<evidence type="ECO:0000256" key="6">
    <source>
        <dbReference type="ARBA" id="ARBA00005680"/>
    </source>
</evidence>
<comment type="cofactor">
    <cofactor evidence="1">
        <name>Mn(2+)</name>
        <dbReference type="ChEBI" id="CHEBI:29035"/>
    </cofactor>
</comment>
<dbReference type="CDD" id="cd02510">
    <property type="entry name" value="pp-GalNAc-T"/>
    <property type="match status" value="1"/>
</dbReference>
<dbReference type="InterPro" id="IPR008984">
    <property type="entry name" value="SMAD_FHA_dom_sf"/>
</dbReference>
<evidence type="ECO:0000256" key="3">
    <source>
        <dbReference type="ARBA" id="ARBA00004305"/>
    </source>
</evidence>
<feature type="domain" description="FDX-ACB" evidence="36">
    <location>
        <begin position="782"/>
        <end position="877"/>
    </location>
</feature>
<dbReference type="Pfam" id="PF00498">
    <property type="entry name" value="FHA"/>
    <property type="match status" value="1"/>
</dbReference>
<dbReference type="Pfam" id="PF03147">
    <property type="entry name" value="FDX-ACB"/>
    <property type="match status" value="1"/>
</dbReference>
<comment type="similarity">
    <text evidence="7">Belongs to the class-II aminoacyl-tRNA synthetase family.</text>
</comment>
<dbReference type="FunFam" id="3.30.930.10:FF:000053">
    <property type="entry name" value="Phenylalanyl-tRNA synthetase mitochondrial"/>
    <property type="match status" value="1"/>
</dbReference>
<reference evidence="37" key="1">
    <citation type="submission" date="2020-10" db="EMBL/GenBank/DDBJ databases">
        <authorList>
            <person name="Kikuchi T."/>
        </authorList>
    </citation>
    <scope>NUCLEOTIDE SEQUENCE</scope>
    <source>
        <strain evidence="37">NKZ352</strain>
    </source>
</reference>
<evidence type="ECO:0000259" key="34">
    <source>
        <dbReference type="PROSITE" id="PS50862"/>
    </source>
</evidence>
<evidence type="ECO:0000256" key="11">
    <source>
        <dbReference type="ARBA" id="ARBA00022723"/>
    </source>
</evidence>
<evidence type="ECO:0000313" key="37">
    <source>
        <dbReference type="EMBL" id="CAD6198362.1"/>
    </source>
</evidence>
<dbReference type="InterPro" id="IPR002319">
    <property type="entry name" value="Phenylalanyl-tRNA_Synthase"/>
</dbReference>
<keyword evidence="31" id="KW-0175">Coiled coil</keyword>
<keyword evidence="15" id="KW-0460">Magnesium</keyword>
<sequence length="1661" mass="188783">MMETTRKRKFDCSNVAVVSLSGDDTQLVDESQFDVDLAPRKTYGRLVGMNRGVSTIDLHEESFICGRGGIGFPVNYSFTGLIKDNTIYKYISKKQFFITRDYKSEKTTLTDTSRNGTLVNQEMVGLNKTVELVTGDVISIGTPKMIGTCETFPEELSKKYIMTNHSLGKGGYGKVLLAYTKTEHRCMVAVKVLNTLDFQSRCSRALAKTKDINNEVEVMLHVNHANCIRIFDWINVSGRSFLVLEYVSGGEFFERIVDPKYERQGLGDTLGKYYSYQLLSAIAYLHGRQITHRDIKPENILCASAAEYTIVKLSDFGMAKAKNAMKTHCGTPSYIAPEVNDKERNEYTPKVDVWSLGCVLFTAFVGYPAFSEDYNDMTMAEQVRTGRLIFHAQWRRISAETKKAITQMLTVDVAKRPSASALLNSSWMQGPEAERAKRDVAAHVGVLMKRSKLEYAAEAVGKQSYSNSRPSVFELDGRTYETDENWNLSPAALKLLQRRLLFEKANPLSLLKSKLIDFVHSQYRKPGGRSPLYTICENEPRIVTTYDNFDSLLTPADHVSRRPSDTYYINAEHCLRAHTSAHQHSLMKQGLDAFLVIGDVYRRDEVDRTHYPCFHQVEGVRLYSPGQLLGENSETNSLLVPSGSGVRTPGKQETHAEDAAKAIEIELKATLENLTDHLFGQKCEKRWVEAYFPFTHPSFELEIFYNDKWLEVLGCGVMEQKLLNSCGIKDKIGWAFGIGLERIAMVLYSIPDIRLFWSKDSGFLSQFEGKTLHEDITYKPISSHPQVIFDISFFLPPNVQFNDMTSNVYDTIRSIGGELIEQVSLTDEFENAKKGKKSQTYRIVYRSNEKALTKDEVNLIHKDIERHLSENFNVRPEKSFAWKMRRFPRLRSLVAVVMLCWFGGVGYILLNMSSREVKGSEQGGKLVVKPTIRPKPLFFPTTADPWSSIDVMKNTLIHSRNGTGVHWTIFDTKKFISKGALAKGDDKYRANSFNQEASDSISPNRSIPDSREAVCRPLTFPSELNATSVIVTYHNEARSALLRTIFSIFRQSPEHLITEIILVDDFSEDFSMGQELAQIAKVVVLRNTKREGLIRSRVKGSVVANGRILTFLDSHIECNVVWLEPLLARIAESPKSVVAPIIDVINVDNFNYVGASADLRGGFDWSLVFKWEFLNGKLRDDRHAHPTAPIKSPTMAGGLFSISKEWFEELGTYDLDMEVWGGENLEMSFRVWQCGGTLEILPCSRVGHVFRKKHPYSFPGGSGNVFQKNTRRAAEVWMDEYKSIYLKNVPSARFVKFGDISERLAIREKLQCKSFSWYLKNVYPELDVPQRDSGEAYYLKFGQMCLDSMGRKEGESPGLYVCHGTGGNQEWVFDSGLGRFKSVTSRVCLTFEDEEVVLKKCDEVRTPFKVMTTEGWLVQGGKCLAAVQTESGDWQLSATNCIVSSEKQKWTMRLLILLAVVCYSQALYFHIAETEKKCFIEEIPDETMVTGNYKVQLYDPNTKGYGDYPNIGMHVEVKDPDEKVILSKLYTAEGRFTFTSNTPGEHVICLYSNSSSWFSGAQLRVHLDIQAGEHTQDYQQIAAKDKLNELQLRVRQLLDQVDQITKEQNYQRYREERFRQTSESTDSRVFYWSLAQIVVLAVTGWWQMRHLRGFFEAKKLV</sequence>
<dbReference type="PROSITE" id="PS50862">
    <property type="entry name" value="AA_TRNA_LIGASE_II"/>
    <property type="match status" value="1"/>
</dbReference>
<evidence type="ECO:0000256" key="28">
    <source>
        <dbReference type="ARBA" id="ARBA00049255"/>
    </source>
</evidence>
<evidence type="ECO:0000256" key="4">
    <source>
        <dbReference type="ARBA" id="ARBA00004323"/>
    </source>
</evidence>
<dbReference type="Pfam" id="PF01409">
    <property type="entry name" value="tRNA-synt_2d"/>
    <property type="match status" value="2"/>
</dbReference>
<dbReference type="SMART" id="SM00458">
    <property type="entry name" value="RICIN"/>
    <property type="match status" value="1"/>
</dbReference>
<keyword evidence="22" id="KW-0472">Membrane</keyword>
<keyword evidence="14 30" id="KW-0067">ATP-binding</keyword>
<keyword evidence="38" id="KW-1185">Reference proteome</keyword>
<gene>
    <name evidence="37" type="ORF">CAUJ_LOCUS14268</name>
</gene>
<dbReference type="GO" id="GO:0005524">
    <property type="term" value="F:ATP binding"/>
    <property type="evidence" value="ECO:0007669"/>
    <property type="project" value="UniProtKB-UniRule"/>
</dbReference>
<dbReference type="InterPro" id="IPR000719">
    <property type="entry name" value="Prot_kinase_dom"/>
</dbReference>
<dbReference type="PROSITE" id="PS50866">
    <property type="entry name" value="GOLD"/>
    <property type="match status" value="1"/>
</dbReference>
<dbReference type="GO" id="GO:0030246">
    <property type="term" value="F:carbohydrate binding"/>
    <property type="evidence" value="ECO:0007669"/>
    <property type="project" value="UniProtKB-KW"/>
</dbReference>
<dbReference type="GO" id="GO:0005759">
    <property type="term" value="C:mitochondrial matrix"/>
    <property type="evidence" value="ECO:0007669"/>
    <property type="project" value="UniProtKB-SubCell"/>
</dbReference>
<dbReference type="GO" id="GO:0004672">
    <property type="term" value="F:protein kinase activity"/>
    <property type="evidence" value="ECO:0007669"/>
    <property type="project" value="InterPro"/>
</dbReference>
<evidence type="ECO:0000256" key="19">
    <source>
        <dbReference type="ARBA" id="ARBA00022989"/>
    </source>
</evidence>
<keyword evidence="24" id="KW-1015">Disulfide bond</keyword>
<dbReference type="Gene3D" id="3.30.70.380">
    <property type="entry name" value="Ferrodoxin-fold anticodon-binding domain"/>
    <property type="match status" value="1"/>
</dbReference>
<dbReference type="PROSITE" id="PS00108">
    <property type="entry name" value="PROTEIN_KINASE_ST"/>
    <property type="match status" value="1"/>
</dbReference>
<dbReference type="Gene3D" id="3.90.550.10">
    <property type="entry name" value="Spore Coat Polysaccharide Biosynthesis Protein SpsA, Chain A"/>
    <property type="match status" value="1"/>
</dbReference>
<evidence type="ECO:0000256" key="30">
    <source>
        <dbReference type="PROSITE-ProRule" id="PRU10141"/>
    </source>
</evidence>
<keyword evidence="10" id="KW-0812">Transmembrane</keyword>
<comment type="pathway">
    <text evidence="5">Protein modification; protein glycosylation.</text>
</comment>
<dbReference type="PROSITE" id="PS50006">
    <property type="entry name" value="FHA_DOMAIN"/>
    <property type="match status" value="1"/>
</dbReference>
<dbReference type="InterPro" id="IPR009038">
    <property type="entry name" value="GOLD_dom"/>
</dbReference>
<evidence type="ECO:0000256" key="10">
    <source>
        <dbReference type="ARBA" id="ARBA00022692"/>
    </source>
</evidence>
<keyword evidence="9" id="KW-0436">Ligase</keyword>
<keyword evidence="12" id="KW-0430">Lectin</keyword>
<dbReference type="InterPro" id="IPR005121">
    <property type="entry name" value="Fdx_antiC-bd"/>
</dbReference>
<name>A0A8S1HRD9_9PELO</name>
<dbReference type="OrthoDB" id="429263at2759"/>
<evidence type="ECO:0000256" key="21">
    <source>
        <dbReference type="ARBA" id="ARBA00023128"/>
    </source>
</evidence>
<keyword evidence="17" id="KW-0809">Transit peptide</keyword>
<dbReference type="FunFam" id="3.30.70.380:FF:000002">
    <property type="entry name" value="phenylalanine--tRNA ligase, mitochondrial"/>
    <property type="match status" value="1"/>
</dbReference>
<dbReference type="InterPro" id="IPR000772">
    <property type="entry name" value="Ricin_B_lectin"/>
</dbReference>
<evidence type="ECO:0000256" key="1">
    <source>
        <dbReference type="ARBA" id="ARBA00001936"/>
    </source>
</evidence>
<dbReference type="InterPro" id="IPR000253">
    <property type="entry name" value="FHA_dom"/>
</dbReference>
<dbReference type="SMART" id="SM00220">
    <property type="entry name" value="S_TKc"/>
    <property type="match status" value="1"/>
</dbReference>
<dbReference type="Pfam" id="PF00535">
    <property type="entry name" value="Glycos_transf_2"/>
    <property type="match status" value="1"/>
</dbReference>
<proteinExistence type="inferred from homology"/>
<dbReference type="InterPro" id="IPR017441">
    <property type="entry name" value="Protein_kinase_ATP_BS"/>
</dbReference>
<dbReference type="SUPFAM" id="SSF55681">
    <property type="entry name" value="Class II aaRS and biotin synthetases"/>
    <property type="match status" value="1"/>
</dbReference>
<keyword evidence="13 30" id="KW-0547">Nucleotide-binding</keyword>
<dbReference type="PROSITE" id="PS00107">
    <property type="entry name" value="PROTEIN_KINASE_ATP"/>
    <property type="match status" value="1"/>
</dbReference>
<dbReference type="InterPro" id="IPR001173">
    <property type="entry name" value="Glyco_trans_2-like"/>
</dbReference>
<comment type="catalytic activity">
    <reaction evidence="28">
        <text>tRNA(Phe) + L-phenylalanine + ATP = L-phenylalanyl-tRNA(Phe) + AMP + diphosphate + H(+)</text>
        <dbReference type="Rhea" id="RHEA:19413"/>
        <dbReference type="Rhea" id="RHEA-COMP:9668"/>
        <dbReference type="Rhea" id="RHEA-COMP:9699"/>
        <dbReference type="ChEBI" id="CHEBI:15378"/>
        <dbReference type="ChEBI" id="CHEBI:30616"/>
        <dbReference type="ChEBI" id="CHEBI:33019"/>
        <dbReference type="ChEBI" id="CHEBI:58095"/>
        <dbReference type="ChEBI" id="CHEBI:78442"/>
        <dbReference type="ChEBI" id="CHEBI:78531"/>
        <dbReference type="ChEBI" id="CHEBI:456215"/>
        <dbReference type="EC" id="6.1.1.20"/>
    </reaction>
</comment>
<dbReference type="FunFam" id="1.10.510.10:FF:000571">
    <property type="entry name" value="Maternal embryonic leucine zipper kinase"/>
    <property type="match status" value="1"/>
</dbReference>
<evidence type="ECO:0000256" key="24">
    <source>
        <dbReference type="ARBA" id="ARBA00023157"/>
    </source>
</evidence>